<keyword evidence="4" id="KW-1185">Reference proteome</keyword>
<dbReference type="CDD" id="cd12797">
    <property type="entry name" value="M23_peptidase"/>
    <property type="match status" value="1"/>
</dbReference>
<evidence type="ECO:0000313" key="4">
    <source>
        <dbReference type="Proteomes" id="UP000637695"/>
    </source>
</evidence>
<dbReference type="InterPro" id="IPR011055">
    <property type="entry name" value="Dup_hybrid_motif"/>
</dbReference>
<protein>
    <recommendedName>
        <fullName evidence="2">M23ase beta-sheet core domain-containing protein</fullName>
    </recommendedName>
</protein>
<sequence length="250" mass="26121">MGMGWHRSTASQPEVRWLRDDPLDAEPSSGVAGPGFALSGQGPGRSAQPADRPASKAAGVPDWVVQSFFAAVLLATGYYSAHHDGVLSADVRTLYRSAFAADYSEPVGVAFRTFLLRHGIDISAVAGLPAAMVFHIPLQGPVVSDFRPGHPEVTIAGAPRSPVLAAGAGTVIRVARSRGGDVVTIDHGSPGQTVYMGLGDVAVAPGEYVSAGQVIGRLPDVARPVLRFSWVRDGRAVNPHDYIHFPADGA</sequence>
<accession>A0A917K3E2</accession>
<reference evidence="3" key="1">
    <citation type="journal article" date="2014" name="Int. J. Syst. Evol. Microbiol.">
        <title>Complete genome sequence of Corynebacterium casei LMG S-19264T (=DSM 44701T), isolated from a smear-ripened cheese.</title>
        <authorList>
            <consortium name="US DOE Joint Genome Institute (JGI-PGF)"/>
            <person name="Walter F."/>
            <person name="Albersmeier A."/>
            <person name="Kalinowski J."/>
            <person name="Ruckert C."/>
        </authorList>
    </citation>
    <scope>NUCLEOTIDE SEQUENCE</scope>
    <source>
        <strain evidence="3">JCM 18487</strain>
    </source>
</reference>
<feature type="domain" description="M23ase beta-sheet core" evidence="2">
    <location>
        <begin position="150"/>
        <end position="239"/>
    </location>
</feature>
<dbReference type="GO" id="GO:0004222">
    <property type="term" value="F:metalloendopeptidase activity"/>
    <property type="evidence" value="ECO:0007669"/>
    <property type="project" value="TreeGrafter"/>
</dbReference>
<dbReference type="PANTHER" id="PTHR21666">
    <property type="entry name" value="PEPTIDASE-RELATED"/>
    <property type="match status" value="1"/>
</dbReference>
<dbReference type="InterPro" id="IPR016047">
    <property type="entry name" value="M23ase_b-sheet_dom"/>
</dbReference>
<evidence type="ECO:0000256" key="1">
    <source>
        <dbReference type="SAM" id="MobiDB-lite"/>
    </source>
</evidence>
<feature type="region of interest" description="Disordered" evidence="1">
    <location>
        <begin position="1"/>
        <end position="56"/>
    </location>
</feature>
<dbReference type="Gene3D" id="2.70.70.10">
    <property type="entry name" value="Glucose Permease (Domain IIA)"/>
    <property type="match status" value="1"/>
</dbReference>
<comment type="caution">
    <text evidence="3">The sequence shown here is derived from an EMBL/GenBank/DDBJ whole genome shotgun (WGS) entry which is preliminary data.</text>
</comment>
<dbReference type="EMBL" id="BMOY01000002">
    <property type="protein sequence ID" value="GGI96222.1"/>
    <property type="molecule type" value="Genomic_DNA"/>
</dbReference>
<gene>
    <name evidence="3" type="ORF">GCM10010885_02330</name>
</gene>
<dbReference type="SUPFAM" id="SSF51261">
    <property type="entry name" value="Duplicated hybrid motif"/>
    <property type="match status" value="1"/>
</dbReference>
<reference evidence="3" key="2">
    <citation type="submission" date="2020-09" db="EMBL/GenBank/DDBJ databases">
        <authorList>
            <person name="Sun Q."/>
            <person name="Ohkuma M."/>
        </authorList>
    </citation>
    <scope>NUCLEOTIDE SEQUENCE</scope>
    <source>
        <strain evidence="3">JCM 18487</strain>
    </source>
</reference>
<dbReference type="PANTHER" id="PTHR21666:SF270">
    <property type="entry name" value="MUREIN HYDROLASE ACTIVATOR ENVC"/>
    <property type="match status" value="1"/>
</dbReference>
<name>A0A917K3E2_9BACL</name>
<evidence type="ECO:0000313" key="3">
    <source>
        <dbReference type="EMBL" id="GGI96222.1"/>
    </source>
</evidence>
<dbReference type="InterPro" id="IPR050570">
    <property type="entry name" value="Cell_wall_metabolism_enzyme"/>
</dbReference>
<dbReference type="Proteomes" id="UP000637695">
    <property type="component" value="Unassembled WGS sequence"/>
</dbReference>
<evidence type="ECO:0000259" key="2">
    <source>
        <dbReference type="Pfam" id="PF01551"/>
    </source>
</evidence>
<dbReference type="AlphaFoldDB" id="A0A917K3E2"/>
<dbReference type="RefSeq" id="WP_188880647.1">
    <property type="nucleotide sequence ID" value="NZ_BMOY01000002.1"/>
</dbReference>
<proteinExistence type="predicted"/>
<organism evidence="3 4">
    <name type="scientific">Alicyclobacillus cellulosilyticus</name>
    <dbReference type="NCBI Taxonomy" id="1003997"/>
    <lineage>
        <taxon>Bacteria</taxon>
        <taxon>Bacillati</taxon>
        <taxon>Bacillota</taxon>
        <taxon>Bacilli</taxon>
        <taxon>Bacillales</taxon>
        <taxon>Alicyclobacillaceae</taxon>
        <taxon>Alicyclobacillus</taxon>
    </lineage>
</organism>
<dbReference type="Pfam" id="PF01551">
    <property type="entry name" value="Peptidase_M23"/>
    <property type="match status" value="1"/>
</dbReference>